<dbReference type="EMBL" id="BQKI01000080">
    <property type="protein sequence ID" value="GJN28327.1"/>
    <property type="molecule type" value="Genomic_DNA"/>
</dbReference>
<gene>
    <name evidence="2" type="primary">gb16437</name>
    <name evidence="2" type="ORF">PR202_gb16437</name>
</gene>
<accession>A0AAV5F111</accession>
<protein>
    <recommendedName>
        <fullName evidence="1">R3H-associated N-terminal domain-containing protein</fullName>
    </recommendedName>
</protein>
<dbReference type="Gene3D" id="3.30.1370.50">
    <property type="entry name" value="R3H-like domain"/>
    <property type="match status" value="1"/>
</dbReference>
<evidence type="ECO:0000313" key="2">
    <source>
        <dbReference type="EMBL" id="GJN28327.1"/>
    </source>
</evidence>
<reference evidence="2" key="2">
    <citation type="submission" date="2021-12" db="EMBL/GenBank/DDBJ databases">
        <title>Resequencing data analysis of finger millet.</title>
        <authorList>
            <person name="Hatakeyama M."/>
            <person name="Aluri S."/>
            <person name="Balachadran M.T."/>
            <person name="Sivarajan S.R."/>
            <person name="Poveda L."/>
            <person name="Shimizu-Inatsugi R."/>
            <person name="Schlapbach R."/>
            <person name="Sreeman S.M."/>
            <person name="Shimizu K.K."/>
        </authorList>
    </citation>
    <scope>NUCLEOTIDE SEQUENCE</scope>
</reference>
<feature type="domain" description="R3H-associated N-terminal" evidence="1">
    <location>
        <begin position="48"/>
        <end position="115"/>
    </location>
</feature>
<dbReference type="Pfam" id="PF13902">
    <property type="entry name" value="R3H-assoc"/>
    <property type="match status" value="1"/>
</dbReference>
<dbReference type="CDD" id="cd02325">
    <property type="entry name" value="R3H"/>
    <property type="match status" value="1"/>
</dbReference>
<dbReference type="InterPro" id="IPR036867">
    <property type="entry name" value="R3H_dom_sf"/>
</dbReference>
<dbReference type="GO" id="GO:0003676">
    <property type="term" value="F:nucleic acid binding"/>
    <property type="evidence" value="ECO:0007669"/>
    <property type="project" value="InterPro"/>
</dbReference>
<dbReference type="Proteomes" id="UP001054889">
    <property type="component" value="Unassembled WGS sequence"/>
</dbReference>
<dbReference type="SUPFAM" id="SSF82708">
    <property type="entry name" value="R3H domain"/>
    <property type="match status" value="1"/>
</dbReference>
<dbReference type="InterPro" id="IPR025952">
    <property type="entry name" value="R3H-assoc_dom"/>
</dbReference>
<comment type="caution">
    <text evidence="2">The sequence shown here is derived from an EMBL/GenBank/DDBJ whole genome shotgun (WGS) entry which is preliminary data.</text>
</comment>
<reference evidence="2" key="1">
    <citation type="journal article" date="2018" name="DNA Res.">
        <title>Multiple hybrid de novo genome assembly of finger millet, an orphan allotetraploid crop.</title>
        <authorList>
            <person name="Hatakeyama M."/>
            <person name="Aluri S."/>
            <person name="Balachadran M.T."/>
            <person name="Sivarajan S.R."/>
            <person name="Patrignani A."/>
            <person name="Gruter S."/>
            <person name="Poveda L."/>
            <person name="Shimizu-Inatsugi R."/>
            <person name="Baeten J."/>
            <person name="Francoijs K.J."/>
            <person name="Nataraja K.N."/>
            <person name="Reddy Y.A.N."/>
            <person name="Phadnis S."/>
            <person name="Ravikumar R.L."/>
            <person name="Schlapbach R."/>
            <person name="Sreeman S.M."/>
            <person name="Shimizu K.K."/>
        </authorList>
    </citation>
    <scope>NUCLEOTIDE SEQUENCE</scope>
</reference>
<proteinExistence type="predicted"/>
<dbReference type="AlphaFoldDB" id="A0AAV5F111"/>
<evidence type="ECO:0000313" key="3">
    <source>
        <dbReference type="Proteomes" id="UP001054889"/>
    </source>
</evidence>
<dbReference type="PANTHER" id="PTHR32019">
    <property type="entry name" value="R3H DOMAIN-CONTAINING PROTEIN 4"/>
    <property type="match status" value="1"/>
</dbReference>
<evidence type="ECO:0000259" key="1">
    <source>
        <dbReference type="Pfam" id="PF13902"/>
    </source>
</evidence>
<dbReference type="PANTHER" id="PTHR32019:SF2">
    <property type="entry name" value="R3H DOMAIN-CONTAINING PROTEIN 4"/>
    <property type="match status" value="1"/>
</dbReference>
<sequence>MASADLLRREEEFYSSLFDSAKGDGVKSRSQMIEKKIEALEDMATRVELPLSAFCSTGVGEWDAFRSIDMDTEARLMQSMKQSSEKHKIHVDQDEMIALNAWHRIDRQTREAIKRNFLPELLEIYEERVRTFIEDTVSKDALVLNVQDPFQRLLLHGVCEFYNVTSTTMSSVRDGKPWKTTMIKKRAGTGVPSKITLVSFLRMKKNGSQ</sequence>
<keyword evidence="3" id="KW-1185">Reference proteome</keyword>
<name>A0AAV5F111_ELECO</name>
<dbReference type="InterPro" id="IPR039629">
    <property type="entry name" value="R3HDM4"/>
</dbReference>
<organism evidence="2 3">
    <name type="scientific">Eleusine coracana subsp. coracana</name>
    <dbReference type="NCBI Taxonomy" id="191504"/>
    <lineage>
        <taxon>Eukaryota</taxon>
        <taxon>Viridiplantae</taxon>
        <taxon>Streptophyta</taxon>
        <taxon>Embryophyta</taxon>
        <taxon>Tracheophyta</taxon>
        <taxon>Spermatophyta</taxon>
        <taxon>Magnoliopsida</taxon>
        <taxon>Liliopsida</taxon>
        <taxon>Poales</taxon>
        <taxon>Poaceae</taxon>
        <taxon>PACMAD clade</taxon>
        <taxon>Chloridoideae</taxon>
        <taxon>Cynodonteae</taxon>
        <taxon>Eleusininae</taxon>
        <taxon>Eleusine</taxon>
    </lineage>
</organism>